<reference evidence="1" key="2">
    <citation type="journal article" date="2015" name="Fish Shellfish Immunol.">
        <title>Early steps in the European eel (Anguilla anguilla)-Vibrio vulnificus interaction in the gills: Role of the RtxA13 toxin.</title>
        <authorList>
            <person name="Callol A."/>
            <person name="Pajuelo D."/>
            <person name="Ebbesson L."/>
            <person name="Teles M."/>
            <person name="MacKenzie S."/>
            <person name="Amaro C."/>
        </authorList>
    </citation>
    <scope>NUCLEOTIDE SEQUENCE</scope>
</reference>
<evidence type="ECO:0000313" key="1">
    <source>
        <dbReference type="EMBL" id="JAH38973.1"/>
    </source>
</evidence>
<reference evidence="1" key="1">
    <citation type="submission" date="2014-11" db="EMBL/GenBank/DDBJ databases">
        <authorList>
            <person name="Amaro Gonzalez C."/>
        </authorList>
    </citation>
    <scope>NUCLEOTIDE SEQUENCE</scope>
</reference>
<organism evidence="1">
    <name type="scientific">Anguilla anguilla</name>
    <name type="common">European freshwater eel</name>
    <name type="synonym">Muraena anguilla</name>
    <dbReference type="NCBI Taxonomy" id="7936"/>
    <lineage>
        <taxon>Eukaryota</taxon>
        <taxon>Metazoa</taxon>
        <taxon>Chordata</taxon>
        <taxon>Craniata</taxon>
        <taxon>Vertebrata</taxon>
        <taxon>Euteleostomi</taxon>
        <taxon>Actinopterygii</taxon>
        <taxon>Neopterygii</taxon>
        <taxon>Teleostei</taxon>
        <taxon>Anguilliformes</taxon>
        <taxon>Anguillidae</taxon>
        <taxon>Anguilla</taxon>
    </lineage>
</organism>
<name>A0A0E9SEN8_ANGAN</name>
<sequence>MTRPNSQPPPPAKIIPADSSAWNGNVQFMLGCFSFYIPAHPQSFFSVLIWGVCHD</sequence>
<protein>
    <submittedName>
        <fullName evidence="1">Uncharacterized protein</fullName>
    </submittedName>
</protein>
<accession>A0A0E9SEN8</accession>
<dbReference type="EMBL" id="GBXM01069604">
    <property type="protein sequence ID" value="JAH38973.1"/>
    <property type="molecule type" value="Transcribed_RNA"/>
</dbReference>
<proteinExistence type="predicted"/>
<dbReference type="PROSITE" id="PS51257">
    <property type="entry name" value="PROKAR_LIPOPROTEIN"/>
    <property type="match status" value="1"/>
</dbReference>
<dbReference type="AlphaFoldDB" id="A0A0E9SEN8"/>